<reference evidence="1 2" key="2">
    <citation type="journal article" date="2017" name="Front. Plant Sci.">
        <title>Gene Classification and Mining of Molecular Markers Useful in Red Clover (Trifolium pratense) Breeding.</title>
        <authorList>
            <person name="Istvanek J."/>
            <person name="Dluhosova J."/>
            <person name="Dluhos P."/>
            <person name="Patkova L."/>
            <person name="Nedelnik J."/>
            <person name="Repkova J."/>
        </authorList>
    </citation>
    <scope>NUCLEOTIDE SEQUENCE [LARGE SCALE GENOMIC DNA]</scope>
    <source>
        <strain evidence="2">cv. Tatra</strain>
        <tissue evidence="1">Young leaves</tissue>
    </source>
</reference>
<name>A0A2K3K570_TRIPR</name>
<evidence type="ECO:0000313" key="2">
    <source>
        <dbReference type="Proteomes" id="UP000236291"/>
    </source>
</evidence>
<dbReference type="AlphaFoldDB" id="A0A2K3K570"/>
<dbReference type="EMBL" id="ASHM01085176">
    <property type="protein sequence ID" value="PNX61406.1"/>
    <property type="molecule type" value="Genomic_DNA"/>
</dbReference>
<protein>
    <submittedName>
        <fullName evidence="1">Uncharacterized protein</fullName>
    </submittedName>
</protein>
<accession>A0A2K3K570</accession>
<organism evidence="1 2">
    <name type="scientific">Trifolium pratense</name>
    <name type="common">Red clover</name>
    <dbReference type="NCBI Taxonomy" id="57577"/>
    <lineage>
        <taxon>Eukaryota</taxon>
        <taxon>Viridiplantae</taxon>
        <taxon>Streptophyta</taxon>
        <taxon>Embryophyta</taxon>
        <taxon>Tracheophyta</taxon>
        <taxon>Spermatophyta</taxon>
        <taxon>Magnoliopsida</taxon>
        <taxon>eudicotyledons</taxon>
        <taxon>Gunneridae</taxon>
        <taxon>Pentapetalae</taxon>
        <taxon>rosids</taxon>
        <taxon>fabids</taxon>
        <taxon>Fabales</taxon>
        <taxon>Fabaceae</taxon>
        <taxon>Papilionoideae</taxon>
        <taxon>50 kb inversion clade</taxon>
        <taxon>NPAAA clade</taxon>
        <taxon>Hologalegina</taxon>
        <taxon>IRL clade</taxon>
        <taxon>Trifolieae</taxon>
        <taxon>Trifolium</taxon>
    </lineage>
</organism>
<gene>
    <name evidence="1" type="ORF">L195_g052441</name>
</gene>
<evidence type="ECO:0000313" key="1">
    <source>
        <dbReference type="EMBL" id="PNX61406.1"/>
    </source>
</evidence>
<dbReference type="Proteomes" id="UP000236291">
    <property type="component" value="Unassembled WGS sequence"/>
</dbReference>
<sequence>MKVSFRAYLPNHPKGYFLLGQRGASRDHSHWAQEQLYNIVGLNHSYLPQQSPPQAKAFFILHLYR</sequence>
<reference evidence="1 2" key="1">
    <citation type="journal article" date="2014" name="Am. J. Bot.">
        <title>Genome assembly and annotation for red clover (Trifolium pratense; Fabaceae).</title>
        <authorList>
            <person name="Istvanek J."/>
            <person name="Jaros M."/>
            <person name="Krenek A."/>
            <person name="Repkova J."/>
        </authorList>
    </citation>
    <scope>NUCLEOTIDE SEQUENCE [LARGE SCALE GENOMIC DNA]</scope>
    <source>
        <strain evidence="2">cv. Tatra</strain>
        <tissue evidence="1">Young leaves</tissue>
    </source>
</reference>
<comment type="caution">
    <text evidence="1">The sequence shown here is derived from an EMBL/GenBank/DDBJ whole genome shotgun (WGS) entry which is preliminary data.</text>
</comment>
<proteinExistence type="predicted"/>
<feature type="non-terminal residue" evidence="1">
    <location>
        <position position="65"/>
    </location>
</feature>